<dbReference type="RefSeq" id="WP_030232872.1">
    <property type="nucleotide sequence ID" value="NZ_CP024985.1"/>
</dbReference>
<dbReference type="SUPFAM" id="SSF56801">
    <property type="entry name" value="Acetyl-CoA synthetase-like"/>
    <property type="match status" value="1"/>
</dbReference>
<dbReference type="Gene3D" id="3.30.300.30">
    <property type="match status" value="1"/>
</dbReference>
<dbReference type="GO" id="GO:0016878">
    <property type="term" value="F:acid-thiol ligase activity"/>
    <property type="evidence" value="ECO:0007669"/>
    <property type="project" value="UniProtKB-ARBA"/>
</dbReference>
<dbReference type="KEGG" id="slx:SLAV_32430"/>
<evidence type="ECO:0000313" key="2">
    <source>
        <dbReference type="Proteomes" id="UP000231791"/>
    </source>
</evidence>
<accession>A0A2K8PP65</accession>
<proteinExistence type="predicted"/>
<dbReference type="Gene3D" id="3.40.50.12780">
    <property type="entry name" value="N-terminal domain of ligase-like"/>
    <property type="match status" value="1"/>
</dbReference>
<dbReference type="InterPro" id="IPR045851">
    <property type="entry name" value="AMP-bd_C_sf"/>
</dbReference>
<dbReference type="InterPro" id="IPR050237">
    <property type="entry name" value="ATP-dep_AMP-bd_enzyme"/>
</dbReference>
<gene>
    <name evidence="1" type="primary">novL2</name>
    <name evidence="1" type="ORF">SLAV_32430</name>
</gene>
<organism evidence="1 2">
    <name type="scientific">Streptomyces lavendulae subsp. lavendulae</name>
    <dbReference type="NCBI Taxonomy" id="58340"/>
    <lineage>
        <taxon>Bacteria</taxon>
        <taxon>Bacillati</taxon>
        <taxon>Actinomycetota</taxon>
        <taxon>Actinomycetes</taxon>
        <taxon>Kitasatosporales</taxon>
        <taxon>Streptomycetaceae</taxon>
        <taxon>Streptomyces</taxon>
    </lineage>
</organism>
<dbReference type="EMBL" id="CP024985">
    <property type="protein sequence ID" value="ATZ28258.1"/>
    <property type="molecule type" value="Genomic_DNA"/>
</dbReference>
<dbReference type="InterPro" id="IPR000873">
    <property type="entry name" value="AMP-dep_synth/lig_dom"/>
</dbReference>
<reference evidence="1 2" key="1">
    <citation type="submission" date="2017-11" db="EMBL/GenBank/DDBJ databases">
        <title>Complete genome sequence of Streptomyces lavendulae subsp. lavendulae CCM 3239 (formerly 'Streptomyces aureofaciens CCM 3239'), the producer of the angucycline-type antibiotic auricin.</title>
        <authorList>
            <person name="Busche T."/>
            <person name="Novakova R."/>
            <person name="Al'Dilaimi A."/>
            <person name="Homerova D."/>
            <person name="Feckova L."/>
            <person name="Rezuchova B."/>
            <person name="Mingyar E."/>
            <person name="Csolleiova D."/>
            <person name="Bekeova C."/>
            <person name="Winkler A."/>
            <person name="Sevcikova B."/>
            <person name="Kalinowski J."/>
            <person name="Kormanec J."/>
            <person name="Ruckert C."/>
        </authorList>
    </citation>
    <scope>NUCLEOTIDE SEQUENCE [LARGE SCALE GENOMIC DNA]</scope>
    <source>
        <strain evidence="1 2">CCM 3239</strain>
    </source>
</reference>
<dbReference type="Proteomes" id="UP000231791">
    <property type="component" value="Chromosome"/>
</dbReference>
<keyword evidence="1" id="KW-0436">Ligase</keyword>
<dbReference type="OrthoDB" id="9803968at2"/>
<name>A0A2K8PP65_STRLA</name>
<dbReference type="InterPro" id="IPR042099">
    <property type="entry name" value="ANL_N_sf"/>
</dbReference>
<protein>
    <submittedName>
        <fullName evidence="1">8-demethylnovobiocic acid synthase</fullName>
        <ecNumber evidence="1">6.3.1.15</ecNumber>
    </submittedName>
</protein>
<dbReference type="InterPro" id="IPR025110">
    <property type="entry name" value="AMP-bd_C"/>
</dbReference>
<dbReference type="GO" id="GO:0102527">
    <property type="term" value="F:8-demethylnovobiocate synthase activity"/>
    <property type="evidence" value="ECO:0007669"/>
    <property type="project" value="UniProtKB-EC"/>
</dbReference>
<dbReference type="Pfam" id="PF00501">
    <property type="entry name" value="AMP-binding"/>
    <property type="match status" value="1"/>
</dbReference>
<dbReference type="EC" id="6.3.1.15" evidence="1"/>
<dbReference type="PANTHER" id="PTHR43767:SF1">
    <property type="entry name" value="NONRIBOSOMAL PEPTIDE SYNTHASE PES1 (EUROFUNG)-RELATED"/>
    <property type="match status" value="1"/>
</dbReference>
<keyword evidence="2" id="KW-1185">Reference proteome</keyword>
<dbReference type="PROSITE" id="PS00455">
    <property type="entry name" value="AMP_BINDING"/>
    <property type="match status" value="1"/>
</dbReference>
<dbReference type="Pfam" id="PF13193">
    <property type="entry name" value="AMP-binding_C"/>
    <property type="match status" value="1"/>
</dbReference>
<dbReference type="InterPro" id="IPR020845">
    <property type="entry name" value="AMP-binding_CS"/>
</dbReference>
<dbReference type="PANTHER" id="PTHR43767">
    <property type="entry name" value="LONG-CHAIN-FATTY-ACID--COA LIGASE"/>
    <property type="match status" value="1"/>
</dbReference>
<sequence>MPGSPRPPYESYVDALLAVLARPDHPPARPVIVAADRTVGARALHAGIHRAARLLAARGVTRGSTVALLTGNHPEALVARYGANLLGARVVHLSPGSPAAARARILESTGAVLLLVDPATRDLPTGTPEPLRLVLDPGLFTDGEPDRHPVTPPAAVRPEDDWCLRFTGGTTGPPKLVRLSHGPYRRMLAGHAAHFPSGASVRFLACTALAHVAGIAADATLLAGGSVVVQEGFDPAGVLAAVERYGVTDLWLLPPLLHELLDHPDLATTDVSALRRLFYGGTPASAARLRRAAEVFGPVLHGSYGQTETGPISEVLPHEHTVTGPGGRVTAGRPLPGVDVEIRDPSGMALPPGSTGEVHVRTPTAMAGYWGRPEPAGAAAVPDGWTATGDLGLLDARGYLHLVDRLKETVIVVGAHLHPAEVEEVLHAHPAVARCAAFGISAADGDEELHVAVVTAAGRAPDAARELGAFVTARLGAAYEPAAIHVMDRLPLTEAGKPDKVLLRSRYGGGADPA</sequence>
<evidence type="ECO:0000313" key="1">
    <source>
        <dbReference type="EMBL" id="ATZ28258.1"/>
    </source>
</evidence>
<dbReference type="GeneID" id="49387472"/>
<dbReference type="AlphaFoldDB" id="A0A2K8PP65"/>